<keyword evidence="4" id="KW-1185">Reference proteome</keyword>
<dbReference type="EMBL" id="FUYE01000006">
    <property type="protein sequence ID" value="SKA94255.1"/>
    <property type="molecule type" value="Genomic_DNA"/>
</dbReference>
<name>A0A1T4XYX6_9BACT</name>
<dbReference type="AlphaFoldDB" id="A0A1T4XYX6"/>
<dbReference type="Proteomes" id="UP000190774">
    <property type="component" value="Unassembled WGS sequence"/>
</dbReference>
<dbReference type="RefSeq" id="WP_078813342.1">
    <property type="nucleotide sequence ID" value="NZ_FUYE01000006.1"/>
</dbReference>
<feature type="region of interest" description="Disordered" evidence="1">
    <location>
        <begin position="32"/>
        <end position="63"/>
    </location>
</feature>
<accession>A0A1T4XYX6</accession>
<evidence type="ECO:0000313" key="3">
    <source>
        <dbReference type="EMBL" id="SKA94255.1"/>
    </source>
</evidence>
<evidence type="ECO:0000256" key="1">
    <source>
        <dbReference type="SAM" id="MobiDB-lite"/>
    </source>
</evidence>
<feature type="signal peptide" evidence="2">
    <location>
        <begin position="1"/>
        <end position="20"/>
    </location>
</feature>
<keyword evidence="2" id="KW-0732">Signal</keyword>
<organism evidence="3 4">
    <name type="scientific">Prosthecobacter debontii</name>
    <dbReference type="NCBI Taxonomy" id="48467"/>
    <lineage>
        <taxon>Bacteria</taxon>
        <taxon>Pseudomonadati</taxon>
        <taxon>Verrucomicrobiota</taxon>
        <taxon>Verrucomicrobiia</taxon>
        <taxon>Verrucomicrobiales</taxon>
        <taxon>Verrucomicrobiaceae</taxon>
        <taxon>Prosthecobacter</taxon>
    </lineage>
</organism>
<sequence length="63" mass="6407">MARYLAFSAVILALAGGMTAYLNAHRAQPSQAPLKMESNSGRSTAPGGVGGHQLKLSAVPGNI</sequence>
<evidence type="ECO:0000256" key="2">
    <source>
        <dbReference type="SAM" id="SignalP"/>
    </source>
</evidence>
<proteinExistence type="predicted"/>
<reference evidence="4" key="1">
    <citation type="submission" date="2017-02" db="EMBL/GenBank/DDBJ databases">
        <authorList>
            <person name="Varghese N."/>
            <person name="Submissions S."/>
        </authorList>
    </citation>
    <scope>NUCLEOTIDE SEQUENCE [LARGE SCALE GENOMIC DNA]</scope>
    <source>
        <strain evidence="4">ATCC 700200</strain>
    </source>
</reference>
<protein>
    <submittedName>
        <fullName evidence="3">Uncharacterized protein</fullName>
    </submittedName>
</protein>
<evidence type="ECO:0000313" key="4">
    <source>
        <dbReference type="Proteomes" id="UP000190774"/>
    </source>
</evidence>
<feature type="chain" id="PRO_5013069414" evidence="2">
    <location>
        <begin position="21"/>
        <end position="63"/>
    </location>
</feature>
<gene>
    <name evidence="3" type="ORF">SAMN02745166_02126</name>
</gene>